<evidence type="ECO:0000313" key="4">
    <source>
        <dbReference type="Proteomes" id="UP000663832"/>
    </source>
</evidence>
<evidence type="ECO:0000313" key="2">
    <source>
        <dbReference type="EMBL" id="CAF0839181.1"/>
    </source>
</evidence>
<name>A0A813V741_9BILA</name>
<dbReference type="Proteomes" id="UP000663877">
    <property type="component" value="Unassembled WGS sequence"/>
</dbReference>
<evidence type="ECO:0000256" key="1">
    <source>
        <dbReference type="SAM" id="Phobius"/>
    </source>
</evidence>
<sequence>MINLSSSSTLTVLLIISTVLFGFANCAIFWTANLGTSCDFVNNDFFNARTSKDDCQSKCNTTEGCTHFTWTNWNSGTCWMKKGIVEKDDAFSTTDPDMICGVMQNDSYTTPATTGETSTSITTTIVINQAGITSISRLMLFVMFLFHFLLFYY</sequence>
<keyword evidence="4" id="KW-1185">Reference proteome</keyword>
<evidence type="ECO:0000313" key="3">
    <source>
        <dbReference type="EMBL" id="CAF1354546.1"/>
    </source>
</evidence>
<dbReference type="AlphaFoldDB" id="A0A813V741"/>
<comment type="caution">
    <text evidence="2">The sequence shown here is derived from an EMBL/GenBank/DDBJ whole genome shotgun (WGS) entry which is preliminary data.</text>
</comment>
<keyword evidence="1" id="KW-1133">Transmembrane helix</keyword>
<organism evidence="2 4">
    <name type="scientific">Adineta steineri</name>
    <dbReference type="NCBI Taxonomy" id="433720"/>
    <lineage>
        <taxon>Eukaryota</taxon>
        <taxon>Metazoa</taxon>
        <taxon>Spiralia</taxon>
        <taxon>Gnathifera</taxon>
        <taxon>Rotifera</taxon>
        <taxon>Eurotatoria</taxon>
        <taxon>Bdelloidea</taxon>
        <taxon>Adinetida</taxon>
        <taxon>Adinetidae</taxon>
        <taxon>Adineta</taxon>
    </lineage>
</organism>
<protein>
    <recommendedName>
        <fullName evidence="5">Apple domain-containing protein</fullName>
    </recommendedName>
</protein>
<keyword evidence="1" id="KW-0472">Membrane</keyword>
<evidence type="ECO:0008006" key="5">
    <source>
        <dbReference type="Google" id="ProtNLM"/>
    </source>
</evidence>
<feature type="transmembrane region" description="Helical" evidence="1">
    <location>
        <begin position="134"/>
        <end position="152"/>
    </location>
</feature>
<reference evidence="2" key="1">
    <citation type="submission" date="2021-02" db="EMBL/GenBank/DDBJ databases">
        <authorList>
            <person name="Nowell W R."/>
        </authorList>
    </citation>
    <scope>NUCLEOTIDE SEQUENCE</scope>
</reference>
<gene>
    <name evidence="3" type="ORF">BJG266_LOCUS35145</name>
    <name evidence="2" type="ORF">QVE165_LOCUS6216</name>
</gene>
<dbReference type="OrthoDB" id="10056288at2759"/>
<dbReference type="EMBL" id="CAJNOM010000025">
    <property type="protein sequence ID" value="CAF0839181.1"/>
    <property type="molecule type" value="Genomic_DNA"/>
</dbReference>
<dbReference type="Gene3D" id="3.50.4.10">
    <property type="entry name" value="Hepatocyte Growth Factor"/>
    <property type="match status" value="1"/>
</dbReference>
<keyword evidence="1" id="KW-0812">Transmembrane</keyword>
<accession>A0A813V741</accession>
<dbReference type="EMBL" id="CAJNOI010000853">
    <property type="protein sequence ID" value="CAF1354546.1"/>
    <property type="molecule type" value="Genomic_DNA"/>
</dbReference>
<dbReference type="Proteomes" id="UP000663832">
    <property type="component" value="Unassembled WGS sequence"/>
</dbReference>
<proteinExistence type="predicted"/>